<organism evidence="2 3">
    <name type="scientific">Paramecium octaurelia</name>
    <dbReference type="NCBI Taxonomy" id="43137"/>
    <lineage>
        <taxon>Eukaryota</taxon>
        <taxon>Sar</taxon>
        <taxon>Alveolata</taxon>
        <taxon>Ciliophora</taxon>
        <taxon>Intramacronucleata</taxon>
        <taxon>Oligohymenophorea</taxon>
        <taxon>Peniculida</taxon>
        <taxon>Parameciidae</taxon>
        <taxon>Paramecium</taxon>
    </lineage>
</organism>
<evidence type="ECO:0000313" key="2">
    <source>
        <dbReference type="EMBL" id="CAD8214340.1"/>
    </source>
</evidence>
<gene>
    <name evidence="2" type="ORF">POCTA_138.1.T1740017</name>
</gene>
<reference evidence="2" key="1">
    <citation type="submission" date="2021-01" db="EMBL/GenBank/DDBJ databases">
        <authorList>
            <consortium name="Genoscope - CEA"/>
            <person name="William W."/>
        </authorList>
    </citation>
    <scope>NUCLEOTIDE SEQUENCE</scope>
</reference>
<evidence type="ECO:0000256" key="1">
    <source>
        <dbReference type="SAM" id="Phobius"/>
    </source>
</evidence>
<sequence>MYSLLFQVSKILHIVIFKHIFQQLIKYLLHHLSKLLKSRLPCQLFQQYQQYIRLWFEADNQFLKYKAISSSVETQSYYSLQILNSQLVKNHFPRLGLNQAQQKYQNAYCKLEGKDYQNDYKLIPLQINLQISLNLQQFKLIKLLPIPTCSKLIFISAFHNFKLQTQMYVVLKYADLSAFYPLNINIQSRVFSPEFQRVNSNMQLKVKQFRIRITQSYSLYKGVQDQISFFTYQPLNQSIKSSIKCFKFYTFIIRMTTSTLLDQNSKLILRSSQLTPNRLLTQHIPTHPVKRTSEKSKITRFHYQHLTILSTIPCFTSLILSVFLFKFLIYLIYELLAIFASISIYLLSVM</sequence>
<protein>
    <recommendedName>
        <fullName evidence="4">Transmembrane protein</fullName>
    </recommendedName>
</protein>
<feature type="transmembrane region" description="Helical" evidence="1">
    <location>
        <begin position="306"/>
        <end position="325"/>
    </location>
</feature>
<dbReference type="EMBL" id="CAJJDP010000178">
    <property type="protein sequence ID" value="CAD8214340.1"/>
    <property type="molecule type" value="Genomic_DNA"/>
</dbReference>
<keyword evidence="1" id="KW-1133">Transmembrane helix</keyword>
<name>A0A8S1YKI5_PAROT</name>
<dbReference type="Proteomes" id="UP000683925">
    <property type="component" value="Unassembled WGS sequence"/>
</dbReference>
<feature type="transmembrane region" description="Helical" evidence="1">
    <location>
        <begin position="331"/>
        <end position="349"/>
    </location>
</feature>
<proteinExistence type="predicted"/>
<keyword evidence="3" id="KW-1185">Reference proteome</keyword>
<keyword evidence="1" id="KW-0472">Membrane</keyword>
<dbReference type="AlphaFoldDB" id="A0A8S1YKI5"/>
<evidence type="ECO:0008006" key="4">
    <source>
        <dbReference type="Google" id="ProtNLM"/>
    </source>
</evidence>
<comment type="caution">
    <text evidence="2">The sequence shown here is derived from an EMBL/GenBank/DDBJ whole genome shotgun (WGS) entry which is preliminary data.</text>
</comment>
<evidence type="ECO:0000313" key="3">
    <source>
        <dbReference type="Proteomes" id="UP000683925"/>
    </source>
</evidence>
<accession>A0A8S1YKI5</accession>
<keyword evidence="1" id="KW-0812">Transmembrane</keyword>